<sequence length="109" mass="13190">MDYNTATMIYGFSGFHRRESGLTPNLKLMHLMMESYEMEERDFRLTLDDFYVYVDVVTKKIHHSSDQSFREDLNYTFEDPKAKFVLSEIRKQVTERSFIRFFLPLIDRI</sequence>
<dbReference type="RefSeq" id="WP_031574132.1">
    <property type="nucleotide sequence ID" value="NZ_FNDZ01000001.1"/>
</dbReference>
<organism evidence="1 2">
    <name type="scientific">Proteiniclasticum ruminis</name>
    <dbReference type="NCBI Taxonomy" id="398199"/>
    <lineage>
        <taxon>Bacteria</taxon>
        <taxon>Bacillati</taxon>
        <taxon>Bacillota</taxon>
        <taxon>Clostridia</taxon>
        <taxon>Eubacteriales</taxon>
        <taxon>Clostridiaceae</taxon>
        <taxon>Proteiniclasticum</taxon>
    </lineage>
</organism>
<name>A0A1G8HVP3_9CLOT</name>
<accession>A0A1G8HVP3</accession>
<dbReference type="Proteomes" id="UP000183255">
    <property type="component" value="Unassembled WGS sequence"/>
</dbReference>
<dbReference type="EMBL" id="FNDZ01000001">
    <property type="protein sequence ID" value="SDI10687.1"/>
    <property type="molecule type" value="Genomic_DNA"/>
</dbReference>
<proteinExistence type="predicted"/>
<dbReference type="AlphaFoldDB" id="A0A1G8HVP3"/>
<protein>
    <submittedName>
        <fullName evidence="1">Uncharacterized protein</fullName>
    </submittedName>
</protein>
<reference evidence="1 2" key="1">
    <citation type="submission" date="2016-10" db="EMBL/GenBank/DDBJ databases">
        <authorList>
            <person name="de Groot N.N."/>
        </authorList>
    </citation>
    <scope>NUCLEOTIDE SEQUENCE [LARGE SCALE GENOMIC DNA]</scope>
    <source>
        <strain evidence="1 2">CGMCC 1.5058</strain>
    </source>
</reference>
<evidence type="ECO:0000313" key="1">
    <source>
        <dbReference type="EMBL" id="SDI10687.1"/>
    </source>
</evidence>
<evidence type="ECO:0000313" key="2">
    <source>
        <dbReference type="Proteomes" id="UP000183255"/>
    </source>
</evidence>
<gene>
    <name evidence="1" type="ORF">SAMN05421804_101697</name>
</gene>